<reference evidence="2 3" key="1">
    <citation type="journal article" date="2012" name="Eukaryot. Cell">
        <title>Draft genome sequence of CBS 2479, the standard type strain of Trichosporon asahii.</title>
        <authorList>
            <person name="Yang R.Y."/>
            <person name="Li H.T."/>
            <person name="Zhu H."/>
            <person name="Zhou G.P."/>
            <person name="Wang M."/>
            <person name="Wang L."/>
        </authorList>
    </citation>
    <scope>NUCLEOTIDE SEQUENCE [LARGE SCALE GENOMIC DNA]</scope>
    <source>
        <strain evidence="3">ATCC 90039 / CBS 2479 / JCM 2466 / KCTC 7840 / NCYC 2677 / UAMH 7654</strain>
    </source>
</reference>
<evidence type="ECO:0000313" key="3">
    <source>
        <dbReference type="Proteomes" id="UP000002748"/>
    </source>
</evidence>
<proteinExistence type="predicted"/>
<protein>
    <submittedName>
        <fullName evidence="2">Uncharacterized protein</fullName>
    </submittedName>
</protein>
<dbReference type="VEuPathDB" id="FungiDB:A1Q1_06921"/>
<sequence length="137" mass="15181">MGQPSCSSAHLTTSDVWTPATTFSPLVPDQADGGTSGEPPSHRTRTPKAAMLTTTKPTLRQQQEQQLRLLYGLDEHQASKMLDHILGGCDRIEEERRHLARVSRRGGVADEAELKTQPTRVRHCNRLRVVPPVLIPT</sequence>
<dbReference type="KEGG" id="tasa:A1Q1_06921"/>
<dbReference type="AlphaFoldDB" id="J4UJ91"/>
<organism evidence="2 3">
    <name type="scientific">Trichosporon asahii var. asahii (strain ATCC 90039 / CBS 2479 / JCM 2466 / KCTC 7840 / NBRC 103889/ NCYC 2677 / UAMH 7654)</name>
    <name type="common">Yeast</name>
    <dbReference type="NCBI Taxonomy" id="1186058"/>
    <lineage>
        <taxon>Eukaryota</taxon>
        <taxon>Fungi</taxon>
        <taxon>Dikarya</taxon>
        <taxon>Basidiomycota</taxon>
        <taxon>Agaricomycotina</taxon>
        <taxon>Tremellomycetes</taxon>
        <taxon>Trichosporonales</taxon>
        <taxon>Trichosporonaceae</taxon>
        <taxon>Trichosporon</taxon>
    </lineage>
</organism>
<gene>
    <name evidence="2" type="ORF">A1Q1_06921</name>
</gene>
<dbReference type="Proteomes" id="UP000002748">
    <property type="component" value="Unassembled WGS sequence"/>
</dbReference>
<feature type="region of interest" description="Disordered" evidence="1">
    <location>
        <begin position="1"/>
        <end position="55"/>
    </location>
</feature>
<evidence type="ECO:0000313" key="2">
    <source>
        <dbReference type="EMBL" id="EJT51835.1"/>
    </source>
</evidence>
<dbReference type="RefSeq" id="XP_014182645.1">
    <property type="nucleotide sequence ID" value="XM_014327170.1"/>
</dbReference>
<dbReference type="EMBL" id="ALBS01000045">
    <property type="protein sequence ID" value="EJT51835.1"/>
    <property type="molecule type" value="Genomic_DNA"/>
</dbReference>
<comment type="caution">
    <text evidence="2">The sequence shown here is derived from an EMBL/GenBank/DDBJ whole genome shotgun (WGS) entry which is preliminary data.</text>
</comment>
<accession>J4UJ91</accession>
<dbReference type="GeneID" id="25990433"/>
<name>J4UJ91_TRIAS</name>
<feature type="compositionally biased region" description="Polar residues" evidence="1">
    <location>
        <begin position="1"/>
        <end position="24"/>
    </location>
</feature>
<evidence type="ECO:0000256" key="1">
    <source>
        <dbReference type="SAM" id="MobiDB-lite"/>
    </source>
</evidence>
<dbReference type="HOGENOM" id="CLU_1866526_0_0_1"/>